<dbReference type="GO" id="GO:0005737">
    <property type="term" value="C:cytoplasm"/>
    <property type="evidence" value="ECO:0007669"/>
    <property type="project" value="TreeGrafter"/>
</dbReference>
<dbReference type="STRING" id="1081104.A0A162MG19"/>
<proteinExistence type="predicted"/>
<dbReference type="InterPro" id="IPR029052">
    <property type="entry name" value="Metallo-depent_PP-like"/>
</dbReference>
<feature type="transmembrane region" description="Helical" evidence="2">
    <location>
        <begin position="20"/>
        <end position="38"/>
    </location>
</feature>
<dbReference type="GeneID" id="30024017"/>
<evidence type="ECO:0000259" key="3">
    <source>
        <dbReference type="Pfam" id="PF00149"/>
    </source>
</evidence>
<dbReference type="SUPFAM" id="SSF56300">
    <property type="entry name" value="Metallo-dependent phosphatases"/>
    <property type="match status" value="1"/>
</dbReference>
<feature type="region of interest" description="Disordered" evidence="1">
    <location>
        <begin position="54"/>
        <end position="80"/>
    </location>
</feature>
<dbReference type="RefSeq" id="XP_018701344.1">
    <property type="nucleotide sequence ID" value="XM_018851328.1"/>
</dbReference>
<keyword evidence="5" id="KW-1185">Reference proteome</keyword>
<feature type="region of interest" description="Disordered" evidence="1">
    <location>
        <begin position="186"/>
        <end position="208"/>
    </location>
</feature>
<evidence type="ECO:0000256" key="2">
    <source>
        <dbReference type="SAM" id="Phobius"/>
    </source>
</evidence>
<sequence length="405" mass="45086">MPRLGEAKQPSRRHQRVFTLMLVAILSAACLIGLAHLFTVPMISFRDWALTTTTTTTAQPQRPDGPTEEGAADDVDAQGHRRHRKFDDITMMARLPRAVIPTADNGRRLIIVGDIHGKDDALDQLLAHVGYDAATDHVVAAGDMVNKGPHSDRVVARLMELGASAVRGNHEDRVLLALASDEERDDAADSVPFPGLQKRRTKKRDRKTARQLSAEQVAWLADRPLILAAEELGMYIVHAGLVPGIRPWRQEPWAVMYMRSLIEPPWHLTKQDGDLHDELVIGEDGVDMDEADEVDNDTEDVDGDYGDEADVHASLTVKDLIPVDTHDGHEWAQLWDRHQPLLRKSERRTVVYGHDAKRGLQIGKYTFGLDSGCVKGGHLTALVIHVSKKGNVKRNIRQVSCKKHK</sequence>
<name>A0A162MG19_CORFA</name>
<feature type="compositionally biased region" description="Basic residues" evidence="1">
    <location>
        <begin position="197"/>
        <end position="208"/>
    </location>
</feature>
<evidence type="ECO:0000256" key="1">
    <source>
        <dbReference type="SAM" id="MobiDB-lite"/>
    </source>
</evidence>
<dbReference type="CDD" id="cd00144">
    <property type="entry name" value="MPP_PPP_family"/>
    <property type="match status" value="1"/>
</dbReference>
<keyword evidence="2" id="KW-0472">Membrane</keyword>
<accession>A0A162MG19</accession>
<keyword evidence="2" id="KW-1133">Transmembrane helix</keyword>
<evidence type="ECO:0000313" key="4">
    <source>
        <dbReference type="EMBL" id="OAA55620.1"/>
    </source>
</evidence>
<feature type="compositionally biased region" description="Acidic residues" evidence="1">
    <location>
        <begin position="66"/>
        <end position="76"/>
    </location>
</feature>
<dbReference type="InterPro" id="IPR004843">
    <property type="entry name" value="Calcineurin-like_PHP"/>
</dbReference>
<feature type="domain" description="Calcineurin-like phosphoesterase" evidence="3">
    <location>
        <begin position="108"/>
        <end position="355"/>
    </location>
</feature>
<dbReference type="AlphaFoldDB" id="A0A162MG19"/>
<dbReference type="GO" id="GO:0000298">
    <property type="term" value="F:endopolyphosphatase activity"/>
    <property type="evidence" value="ECO:0007669"/>
    <property type="project" value="TreeGrafter"/>
</dbReference>
<evidence type="ECO:0000313" key="5">
    <source>
        <dbReference type="Proteomes" id="UP000076744"/>
    </source>
</evidence>
<dbReference type="PANTHER" id="PTHR42850">
    <property type="entry name" value="METALLOPHOSPHOESTERASE"/>
    <property type="match status" value="1"/>
</dbReference>
<dbReference type="PANTHER" id="PTHR42850:SF4">
    <property type="entry name" value="ZINC-DEPENDENT ENDOPOLYPHOSPHATASE"/>
    <property type="match status" value="1"/>
</dbReference>
<gene>
    <name evidence="4" type="ORF">ISF_07725</name>
</gene>
<reference evidence="4 5" key="1">
    <citation type="journal article" date="2016" name="Genome Biol. Evol.">
        <title>Divergent and convergent evolution of fungal pathogenicity.</title>
        <authorList>
            <person name="Shang Y."/>
            <person name="Xiao G."/>
            <person name="Zheng P."/>
            <person name="Cen K."/>
            <person name="Zhan S."/>
            <person name="Wang C."/>
        </authorList>
    </citation>
    <scope>NUCLEOTIDE SEQUENCE [LARGE SCALE GENOMIC DNA]</scope>
    <source>
        <strain evidence="4 5">ARSEF 2679</strain>
    </source>
</reference>
<dbReference type="OrthoDB" id="10267127at2759"/>
<dbReference type="Gene3D" id="3.60.21.10">
    <property type="match status" value="1"/>
</dbReference>
<dbReference type="EMBL" id="AZHB01000024">
    <property type="protein sequence ID" value="OAA55620.1"/>
    <property type="molecule type" value="Genomic_DNA"/>
</dbReference>
<keyword evidence="2" id="KW-0812">Transmembrane</keyword>
<dbReference type="Proteomes" id="UP000076744">
    <property type="component" value="Unassembled WGS sequence"/>
</dbReference>
<protein>
    <submittedName>
        <fullName evidence="4">Ser/Thr protein phosphatase family</fullName>
    </submittedName>
</protein>
<organism evidence="4 5">
    <name type="scientific">Cordyceps fumosorosea (strain ARSEF 2679)</name>
    <name type="common">Isaria fumosorosea</name>
    <dbReference type="NCBI Taxonomy" id="1081104"/>
    <lineage>
        <taxon>Eukaryota</taxon>
        <taxon>Fungi</taxon>
        <taxon>Dikarya</taxon>
        <taxon>Ascomycota</taxon>
        <taxon>Pezizomycotina</taxon>
        <taxon>Sordariomycetes</taxon>
        <taxon>Hypocreomycetidae</taxon>
        <taxon>Hypocreales</taxon>
        <taxon>Cordycipitaceae</taxon>
        <taxon>Cordyceps</taxon>
    </lineage>
</organism>
<dbReference type="Pfam" id="PF00149">
    <property type="entry name" value="Metallophos"/>
    <property type="match status" value="1"/>
</dbReference>
<dbReference type="InterPro" id="IPR050126">
    <property type="entry name" value="Ap4A_hydrolase"/>
</dbReference>
<dbReference type="PROSITE" id="PS51257">
    <property type="entry name" value="PROKAR_LIPOPROTEIN"/>
    <property type="match status" value="1"/>
</dbReference>
<comment type="caution">
    <text evidence="4">The sequence shown here is derived from an EMBL/GenBank/DDBJ whole genome shotgun (WGS) entry which is preliminary data.</text>
</comment>
<dbReference type="GO" id="GO:0016791">
    <property type="term" value="F:phosphatase activity"/>
    <property type="evidence" value="ECO:0007669"/>
    <property type="project" value="TreeGrafter"/>
</dbReference>
<dbReference type="GO" id="GO:0006798">
    <property type="term" value="P:polyphosphate catabolic process"/>
    <property type="evidence" value="ECO:0007669"/>
    <property type="project" value="TreeGrafter"/>
</dbReference>